<dbReference type="CDD" id="cd01822">
    <property type="entry name" value="Lysophospholipase_L1_like"/>
    <property type="match status" value="1"/>
</dbReference>
<comment type="caution">
    <text evidence="3">The sequence shown here is derived from an EMBL/GenBank/DDBJ whole genome shotgun (WGS) entry which is preliminary data.</text>
</comment>
<dbReference type="PANTHER" id="PTHR30383:SF24">
    <property type="entry name" value="THIOESTERASE 1_PROTEASE 1_LYSOPHOSPHOLIPASE L1"/>
    <property type="match status" value="1"/>
</dbReference>
<organism evidence="3 4">
    <name type="scientific">Novilysobacter selenitireducens</name>
    <dbReference type="NCBI Taxonomy" id="2872639"/>
    <lineage>
        <taxon>Bacteria</taxon>
        <taxon>Pseudomonadati</taxon>
        <taxon>Pseudomonadota</taxon>
        <taxon>Gammaproteobacteria</taxon>
        <taxon>Lysobacterales</taxon>
        <taxon>Lysobacteraceae</taxon>
        <taxon>Novilysobacter</taxon>
    </lineage>
</organism>
<keyword evidence="4" id="KW-1185">Reference proteome</keyword>
<keyword evidence="1" id="KW-0732">Signal</keyword>
<dbReference type="InterPro" id="IPR051532">
    <property type="entry name" value="Ester_Hydrolysis_Enzymes"/>
</dbReference>
<protein>
    <submittedName>
        <fullName evidence="3">Arylesterase</fullName>
    </submittedName>
</protein>
<dbReference type="Proteomes" id="UP001430954">
    <property type="component" value="Unassembled WGS sequence"/>
</dbReference>
<reference evidence="3 4" key="1">
    <citation type="submission" date="2021-09" db="EMBL/GenBank/DDBJ databases">
        <title>Lysobacter sp. 13A isolated from the river sediment.</title>
        <authorList>
            <person name="Liu H."/>
            <person name="Li S."/>
            <person name="Mao S."/>
        </authorList>
    </citation>
    <scope>NUCLEOTIDE SEQUENCE [LARGE SCALE GENOMIC DNA]</scope>
    <source>
        <strain evidence="3 4">13A</strain>
    </source>
</reference>
<evidence type="ECO:0000256" key="1">
    <source>
        <dbReference type="SAM" id="SignalP"/>
    </source>
</evidence>
<evidence type="ECO:0000259" key="2">
    <source>
        <dbReference type="Pfam" id="PF13472"/>
    </source>
</evidence>
<dbReference type="PANTHER" id="PTHR30383">
    <property type="entry name" value="THIOESTERASE 1/PROTEASE 1/LYSOPHOSPHOLIPASE L1"/>
    <property type="match status" value="1"/>
</dbReference>
<gene>
    <name evidence="3" type="ORF">K6753_11695</name>
</gene>
<evidence type="ECO:0000313" key="4">
    <source>
        <dbReference type="Proteomes" id="UP001430954"/>
    </source>
</evidence>
<dbReference type="EMBL" id="JAINZW010000005">
    <property type="protein sequence ID" value="MBZ4040193.1"/>
    <property type="molecule type" value="Genomic_DNA"/>
</dbReference>
<name>A0ABS7T8P1_9GAMM</name>
<dbReference type="SUPFAM" id="SSF52266">
    <property type="entry name" value="SGNH hydrolase"/>
    <property type="match status" value="1"/>
</dbReference>
<sequence>MGLLVLAGAMAIPALAQSSAAARALPAGQRTVLVMGDSLSAAYGLRASEGWVALLGQRLSREHPAWRVVNASVSGETTAGGASRIVGELRRHRPDVVVIELGANDGLRGLPTLQTRINLARMIGAAHGADAEVLLVGMRMPPNLGADYTQAFEGNYTALAERFDTALLPFLLEPIALDQAAFQGDNLHPVASAQPKLLEHVWPALEPLLD</sequence>
<feature type="chain" id="PRO_5045285970" evidence="1">
    <location>
        <begin position="17"/>
        <end position="210"/>
    </location>
</feature>
<accession>A0ABS7T8P1</accession>
<proteinExistence type="predicted"/>
<dbReference type="Pfam" id="PF13472">
    <property type="entry name" value="Lipase_GDSL_2"/>
    <property type="match status" value="1"/>
</dbReference>
<feature type="domain" description="SGNH hydrolase-type esterase" evidence="2">
    <location>
        <begin position="34"/>
        <end position="190"/>
    </location>
</feature>
<evidence type="ECO:0000313" key="3">
    <source>
        <dbReference type="EMBL" id="MBZ4040193.1"/>
    </source>
</evidence>
<dbReference type="InterPro" id="IPR013830">
    <property type="entry name" value="SGNH_hydro"/>
</dbReference>
<dbReference type="Gene3D" id="3.40.50.1110">
    <property type="entry name" value="SGNH hydrolase"/>
    <property type="match status" value="1"/>
</dbReference>
<dbReference type="InterPro" id="IPR036514">
    <property type="entry name" value="SGNH_hydro_sf"/>
</dbReference>
<feature type="signal peptide" evidence="1">
    <location>
        <begin position="1"/>
        <end position="16"/>
    </location>
</feature>